<feature type="binding site" evidence="2">
    <location>
        <position position="152"/>
    </location>
    <ligand>
        <name>Zn(2+)</name>
        <dbReference type="ChEBI" id="CHEBI:29105"/>
    </ligand>
</feature>
<evidence type="ECO:0000256" key="2">
    <source>
        <dbReference type="PROSITE-ProRule" id="PRU00236"/>
    </source>
</evidence>
<dbReference type="InterPro" id="IPR026590">
    <property type="entry name" value="Ssirtuin_cat_dom"/>
</dbReference>
<dbReference type="Gene3D" id="3.40.50.1220">
    <property type="entry name" value="TPP-binding domain"/>
    <property type="match status" value="1"/>
</dbReference>
<evidence type="ECO:0000259" key="3">
    <source>
        <dbReference type="PROSITE" id="PS50305"/>
    </source>
</evidence>
<name>A0A267MMV0_9FIRM</name>
<reference evidence="4 5" key="1">
    <citation type="submission" date="2017-06" db="EMBL/GenBank/DDBJ databases">
        <title>Draft genome sequence of anaerobic fermentative bacterium Anaeromicrobium sediminis DY2726D isolated from West Pacific Ocean sediments.</title>
        <authorList>
            <person name="Zeng X."/>
        </authorList>
    </citation>
    <scope>NUCLEOTIDE SEQUENCE [LARGE SCALE GENOMIC DNA]</scope>
    <source>
        <strain evidence="4 5">DY2726D</strain>
    </source>
</reference>
<gene>
    <name evidence="4" type="ORF">CCE28_07165</name>
</gene>
<proteinExistence type="predicted"/>
<comment type="caution">
    <text evidence="4">The sequence shown here is derived from an EMBL/GenBank/DDBJ whole genome shotgun (WGS) entry which is preliminary data.</text>
</comment>
<feature type="domain" description="Deacetylase sirtuin-type" evidence="3">
    <location>
        <begin position="11"/>
        <end position="298"/>
    </location>
</feature>
<dbReference type="PROSITE" id="PS50305">
    <property type="entry name" value="SIRTUIN"/>
    <property type="match status" value="1"/>
</dbReference>
<dbReference type="OrthoDB" id="394960at2"/>
<keyword evidence="1" id="KW-0520">NAD</keyword>
<organism evidence="4 5">
    <name type="scientific">Anaeromicrobium sediminis</name>
    <dbReference type="NCBI Taxonomy" id="1478221"/>
    <lineage>
        <taxon>Bacteria</taxon>
        <taxon>Bacillati</taxon>
        <taxon>Bacillota</taxon>
        <taxon>Clostridia</taxon>
        <taxon>Peptostreptococcales</taxon>
        <taxon>Thermotaleaceae</taxon>
        <taxon>Anaeromicrobium</taxon>
    </lineage>
</organism>
<keyword evidence="2" id="KW-0479">Metal-binding</keyword>
<sequence length="298" mass="34349">MFLRGRIIMSMPDYLENITKAVKFIKEADYILVGAGAGLSASGGLNYGDSKLFKEWFPKLSELGINTIAEAISLYWSADDLNRRNFWAYWSNHINKIRYEVPALKPYLYLFEVLKSKNHFIITTNVDGQFIKAGFNKEKIFAPQGDYGLFQCEKPCCYELFHNRIFIDKMISNMNNDEFAVQEDDIPHCPKCGSYMTKNLRVDNTFVEAPHMKNQNDYIDFVNNSMNGKLVLIELGVGFNTPVIIRWPFERITSRHPNAVLIRINMDYPEVPQEISSKSLCISNNILKVINDIKTKKI</sequence>
<feature type="binding site" evidence="2">
    <location>
        <position position="192"/>
    </location>
    <ligand>
        <name>Zn(2+)</name>
        <dbReference type="ChEBI" id="CHEBI:29105"/>
    </ligand>
</feature>
<evidence type="ECO:0000256" key="1">
    <source>
        <dbReference type="ARBA" id="ARBA00023027"/>
    </source>
</evidence>
<comment type="caution">
    <text evidence="2">Lacks conserved residue(s) required for the propagation of feature annotation.</text>
</comment>
<protein>
    <submittedName>
        <fullName evidence="4">NAD-dependent protein deacetylase, SIR2 family</fullName>
    </submittedName>
</protein>
<dbReference type="AlphaFoldDB" id="A0A267MMV0"/>
<dbReference type="InterPro" id="IPR029035">
    <property type="entry name" value="DHS-like_NAD/FAD-binding_dom"/>
</dbReference>
<dbReference type="Proteomes" id="UP000216024">
    <property type="component" value="Unassembled WGS sequence"/>
</dbReference>
<feature type="binding site" evidence="2">
    <location>
        <position position="156"/>
    </location>
    <ligand>
        <name>Zn(2+)</name>
        <dbReference type="ChEBI" id="CHEBI:29105"/>
    </ligand>
</feature>
<dbReference type="EMBL" id="NIBG01000004">
    <property type="protein sequence ID" value="PAB60143.1"/>
    <property type="molecule type" value="Genomic_DNA"/>
</dbReference>
<evidence type="ECO:0000313" key="5">
    <source>
        <dbReference type="Proteomes" id="UP000216024"/>
    </source>
</evidence>
<keyword evidence="5" id="KW-1185">Reference proteome</keyword>
<evidence type="ECO:0000313" key="4">
    <source>
        <dbReference type="EMBL" id="PAB60143.1"/>
    </source>
</evidence>
<accession>A0A267MMV0</accession>
<dbReference type="GO" id="GO:0046872">
    <property type="term" value="F:metal ion binding"/>
    <property type="evidence" value="ECO:0007669"/>
    <property type="project" value="UniProtKB-KW"/>
</dbReference>
<keyword evidence="2" id="KW-0862">Zinc</keyword>
<dbReference type="SUPFAM" id="SSF52467">
    <property type="entry name" value="DHS-like NAD/FAD-binding domain"/>
    <property type="match status" value="1"/>
</dbReference>
<feature type="binding site" evidence="2">
    <location>
        <position position="189"/>
    </location>
    <ligand>
        <name>Zn(2+)</name>
        <dbReference type="ChEBI" id="CHEBI:29105"/>
    </ligand>
</feature>